<feature type="transmembrane region" description="Helical" evidence="6">
    <location>
        <begin position="385"/>
        <end position="403"/>
    </location>
</feature>
<dbReference type="STRING" id="698738.OLEAN_C04690"/>
<evidence type="ECO:0000256" key="4">
    <source>
        <dbReference type="ARBA" id="ARBA00022989"/>
    </source>
</evidence>
<feature type="transmembrane region" description="Helical" evidence="6">
    <location>
        <begin position="334"/>
        <end position="355"/>
    </location>
</feature>
<comment type="subcellular location">
    <subcellularLocation>
        <location evidence="1">Membrane</location>
        <topology evidence="1">Multi-pass membrane protein</topology>
    </subcellularLocation>
</comment>
<feature type="transmembrane region" description="Helical" evidence="6">
    <location>
        <begin position="305"/>
        <end position="328"/>
    </location>
</feature>
<dbReference type="NCBIfam" id="TIGR00785">
    <property type="entry name" value="dass"/>
    <property type="match status" value="1"/>
</dbReference>
<dbReference type="HOGENOM" id="CLU_005170_0_2_6"/>
<gene>
    <name evidence="8" type="ORF">OLEAN_C04690</name>
</gene>
<dbReference type="AlphaFoldDB" id="R4YKA2"/>
<dbReference type="InterPro" id="IPR001898">
    <property type="entry name" value="SLC13A/DASS"/>
</dbReference>
<dbReference type="PANTHER" id="PTHR10283:SF82">
    <property type="entry name" value="SOLUTE CARRIER FAMILY 13 MEMBER 2"/>
    <property type="match status" value="1"/>
</dbReference>
<feature type="transmembrane region" description="Helical" evidence="6">
    <location>
        <begin position="157"/>
        <end position="178"/>
    </location>
</feature>
<dbReference type="PATRIC" id="fig|698738.3.peg.485"/>
<dbReference type="Proteomes" id="UP000032749">
    <property type="component" value="Chromosome"/>
</dbReference>
<keyword evidence="2" id="KW-0813">Transport</keyword>
<feature type="transmembrane region" description="Helical" evidence="6">
    <location>
        <begin position="424"/>
        <end position="442"/>
    </location>
</feature>
<dbReference type="GO" id="GO:0015141">
    <property type="term" value="F:succinate transmembrane transporter activity"/>
    <property type="evidence" value="ECO:0007669"/>
    <property type="project" value="UniProtKB-ARBA"/>
</dbReference>
<feature type="transmembrane region" description="Helical" evidence="6">
    <location>
        <begin position="68"/>
        <end position="92"/>
    </location>
</feature>
<dbReference type="KEGG" id="oai:OLEAN_C04690"/>
<dbReference type="PROSITE" id="PS01271">
    <property type="entry name" value="NA_SULFATE"/>
    <property type="match status" value="1"/>
</dbReference>
<feature type="transmembrane region" description="Helical" evidence="6">
    <location>
        <begin position="245"/>
        <end position="268"/>
    </location>
</feature>
<reference evidence="8 9" key="1">
    <citation type="journal article" date="2013" name="Nat. Commun.">
        <title>Genome sequence and functional genomic analysis of the oil-degrading bacterium Oleispira antarctica.</title>
        <authorList>
            <person name="Kube M."/>
            <person name="Chernikova T.N."/>
            <person name="Al-Ramahi Y."/>
            <person name="Beloqui A."/>
            <person name="Lopez-Cortez N."/>
            <person name="Guazzaroni M.E."/>
            <person name="Heipieper H.J."/>
            <person name="Klages S."/>
            <person name="Kotsyurbenko O.R."/>
            <person name="Langer I."/>
            <person name="Nechitaylo T.Y."/>
            <person name="Lunsdorf H."/>
            <person name="Fernandez M."/>
            <person name="Juarez S."/>
            <person name="Ciordia S."/>
            <person name="Singer A."/>
            <person name="Kagan O."/>
            <person name="Egorova O."/>
            <person name="Petit P.A."/>
            <person name="Stogios P."/>
            <person name="Kim Y."/>
            <person name="Tchigvintsev A."/>
            <person name="Flick R."/>
            <person name="Denaro R."/>
            <person name="Genovese M."/>
            <person name="Albar J.P."/>
            <person name="Reva O.N."/>
            <person name="Martinez-Gomariz M."/>
            <person name="Tran H."/>
            <person name="Ferrer M."/>
            <person name="Savchenko A."/>
            <person name="Yakunin A.F."/>
            <person name="Yakimov M.M."/>
            <person name="Golyshina O.V."/>
            <person name="Reinhardt R."/>
            <person name="Golyshin P.N."/>
        </authorList>
    </citation>
    <scope>NUCLEOTIDE SEQUENCE [LARGE SCALE GENOMIC DNA]</scope>
</reference>
<evidence type="ECO:0000256" key="5">
    <source>
        <dbReference type="ARBA" id="ARBA00023136"/>
    </source>
</evidence>
<evidence type="ECO:0000256" key="1">
    <source>
        <dbReference type="ARBA" id="ARBA00004141"/>
    </source>
</evidence>
<dbReference type="InterPro" id="IPR031312">
    <property type="entry name" value="Na/sul_symport_CS"/>
</dbReference>
<feature type="transmembrane region" description="Helical" evidence="6">
    <location>
        <begin position="274"/>
        <end position="293"/>
    </location>
</feature>
<keyword evidence="5 6" id="KW-0472">Membrane</keyword>
<evidence type="ECO:0000256" key="2">
    <source>
        <dbReference type="ARBA" id="ARBA00022448"/>
    </source>
</evidence>
<feature type="transmembrane region" description="Helical" evidence="6">
    <location>
        <begin position="35"/>
        <end position="61"/>
    </location>
</feature>
<dbReference type="InterPro" id="IPR004680">
    <property type="entry name" value="Cit_transptr-like_dom"/>
</dbReference>
<organism evidence="8 9">
    <name type="scientific">Oleispira antarctica RB-8</name>
    <dbReference type="NCBI Taxonomy" id="698738"/>
    <lineage>
        <taxon>Bacteria</taxon>
        <taxon>Pseudomonadati</taxon>
        <taxon>Pseudomonadota</taxon>
        <taxon>Gammaproteobacteria</taxon>
        <taxon>Oceanospirillales</taxon>
        <taxon>Oceanospirillaceae</taxon>
        <taxon>Oleispira</taxon>
    </lineage>
</organism>
<evidence type="ECO:0000256" key="6">
    <source>
        <dbReference type="SAM" id="Phobius"/>
    </source>
</evidence>
<dbReference type="GO" id="GO:0005886">
    <property type="term" value="C:plasma membrane"/>
    <property type="evidence" value="ECO:0007669"/>
    <property type="project" value="TreeGrafter"/>
</dbReference>
<sequence>MKWLLAVFIQTALITLILTSQISESVQHGLIILSLIAHAWLAELFPLSVTALLVPVLAVAFNVMDLKVALLSFAHPIIFLFLGGFALAATLHEHKLDQHFAHILMLKAKNNGLVICLILFSLTAFLSMWISNTATTVMMLPIALGLMSHLEYEKHKTVFAFLLLGIAYSANIGGIATIVGSPPNAIAASALGLSFYEWLIIALPISLVLLPLMWGILYTYLKPNLTLFKSEIAEVQSFAWSRQRILAIIIFITTASLWIFGDFIQGILGKIADFDSWIAIIAIVVLHASKSLSWKAFENNTQWGVLLLFGGGLALSAVLSATGANLYLAQQLEMLSAGLSLYWLLLLVILFIIFMTEISSNTALSALMIPTFMGMADVMGLDTTMIVSAIAIAASCAFILPVATPPNAIVFSSGYIPQNTMMKVGLILNLIFSMIITSYMFWL</sequence>
<evidence type="ECO:0000259" key="7">
    <source>
        <dbReference type="Pfam" id="PF03600"/>
    </source>
</evidence>
<evidence type="ECO:0000256" key="3">
    <source>
        <dbReference type="ARBA" id="ARBA00022692"/>
    </source>
</evidence>
<dbReference type="Pfam" id="PF03600">
    <property type="entry name" value="CitMHS"/>
    <property type="match status" value="1"/>
</dbReference>
<keyword evidence="4 6" id="KW-1133">Transmembrane helix</keyword>
<dbReference type="EMBL" id="FO203512">
    <property type="protein sequence ID" value="CCK74645.1"/>
    <property type="molecule type" value="Genomic_DNA"/>
</dbReference>
<dbReference type="OrthoDB" id="9766267at2"/>
<dbReference type="PANTHER" id="PTHR10283">
    <property type="entry name" value="SOLUTE CARRIER FAMILY 13 MEMBER"/>
    <property type="match status" value="1"/>
</dbReference>
<feature type="domain" description="Citrate transporter-like" evidence="7">
    <location>
        <begin position="40"/>
        <end position="391"/>
    </location>
</feature>
<keyword evidence="3 6" id="KW-0812">Transmembrane</keyword>
<feature type="transmembrane region" description="Helical" evidence="6">
    <location>
        <begin position="112"/>
        <end position="145"/>
    </location>
</feature>
<feature type="transmembrane region" description="Helical" evidence="6">
    <location>
        <begin position="198"/>
        <end position="221"/>
    </location>
</feature>
<name>R4YKA2_OLEAN</name>
<accession>R4YKA2</accession>
<evidence type="ECO:0000313" key="8">
    <source>
        <dbReference type="EMBL" id="CCK74645.1"/>
    </source>
</evidence>
<protein>
    <submittedName>
        <fullName evidence="8">Sodium/sulphate symporter family protein, putative</fullName>
    </submittedName>
</protein>
<keyword evidence="9" id="KW-1185">Reference proteome</keyword>
<proteinExistence type="predicted"/>
<evidence type="ECO:0000313" key="9">
    <source>
        <dbReference type="Proteomes" id="UP000032749"/>
    </source>
</evidence>